<evidence type="ECO:0000313" key="2">
    <source>
        <dbReference type="EMBL" id="RNA41149.1"/>
    </source>
</evidence>
<protein>
    <submittedName>
        <fullName evidence="2">Uncharacterized protein</fullName>
    </submittedName>
</protein>
<gene>
    <name evidence="2" type="ORF">BpHYR1_013557</name>
</gene>
<feature type="compositionally biased region" description="Polar residues" evidence="1">
    <location>
        <begin position="1"/>
        <end position="13"/>
    </location>
</feature>
<accession>A0A3M7SZT0</accession>
<evidence type="ECO:0000256" key="1">
    <source>
        <dbReference type="SAM" id="MobiDB-lite"/>
    </source>
</evidence>
<keyword evidence="3" id="KW-1185">Reference proteome</keyword>
<reference evidence="2 3" key="1">
    <citation type="journal article" date="2018" name="Sci. Rep.">
        <title>Genomic signatures of local adaptation to the degree of environmental predictability in rotifers.</title>
        <authorList>
            <person name="Franch-Gras L."/>
            <person name="Hahn C."/>
            <person name="Garcia-Roger E.M."/>
            <person name="Carmona M.J."/>
            <person name="Serra M."/>
            <person name="Gomez A."/>
        </authorList>
    </citation>
    <scope>NUCLEOTIDE SEQUENCE [LARGE SCALE GENOMIC DNA]</scope>
    <source>
        <strain evidence="2">HYR1</strain>
    </source>
</reference>
<comment type="caution">
    <text evidence="2">The sequence shown here is derived from an EMBL/GenBank/DDBJ whole genome shotgun (WGS) entry which is preliminary data.</text>
</comment>
<proteinExistence type="predicted"/>
<dbReference type="Proteomes" id="UP000276133">
    <property type="component" value="Unassembled WGS sequence"/>
</dbReference>
<organism evidence="2 3">
    <name type="scientific">Brachionus plicatilis</name>
    <name type="common">Marine rotifer</name>
    <name type="synonym">Brachionus muelleri</name>
    <dbReference type="NCBI Taxonomy" id="10195"/>
    <lineage>
        <taxon>Eukaryota</taxon>
        <taxon>Metazoa</taxon>
        <taxon>Spiralia</taxon>
        <taxon>Gnathifera</taxon>
        <taxon>Rotifera</taxon>
        <taxon>Eurotatoria</taxon>
        <taxon>Monogononta</taxon>
        <taxon>Pseudotrocha</taxon>
        <taxon>Ploima</taxon>
        <taxon>Brachionidae</taxon>
        <taxon>Brachionus</taxon>
    </lineage>
</organism>
<name>A0A3M7SZT0_BRAPC</name>
<dbReference type="AlphaFoldDB" id="A0A3M7SZT0"/>
<dbReference type="EMBL" id="REGN01000545">
    <property type="protein sequence ID" value="RNA41149.1"/>
    <property type="molecule type" value="Genomic_DNA"/>
</dbReference>
<evidence type="ECO:0000313" key="3">
    <source>
        <dbReference type="Proteomes" id="UP000276133"/>
    </source>
</evidence>
<feature type="region of interest" description="Disordered" evidence="1">
    <location>
        <begin position="1"/>
        <end position="20"/>
    </location>
</feature>
<sequence length="123" mass="13705">MSSASILENNFNDTVEDAGPLAKNKRSTCRTFDFLHFLQDSEDELLAKRPRIESDQNEAFDSESKSSKTVAVTRLAAAGVNGTRDNSVNPINPIGQFFQPVSPENDTDGLVMYYYKAYSLNIF</sequence>